<feature type="region of interest" description="Disordered" evidence="1">
    <location>
        <begin position="226"/>
        <end position="287"/>
    </location>
</feature>
<evidence type="ECO:0000313" key="2">
    <source>
        <dbReference type="EMBL" id="GCA63334.1"/>
    </source>
</evidence>
<accession>A0A391NNU1</accession>
<reference evidence="2 3" key="1">
    <citation type="journal article" date="2018" name="PLoS ONE">
        <title>The draft genome of Kipferlia bialata reveals reductive genome evolution in fornicate parasites.</title>
        <authorList>
            <person name="Tanifuji G."/>
            <person name="Takabayashi S."/>
            <person name="Kume K."/>
            <person name="Takagi M."/>
            <person name="Nakayama T."/>
            <person name="Kamikawa R."/>
            <person name="Inagaki Y."/>
            <person name="Hashimoto T."/>
        </authorList>
    </citation>
    <scope>NUCLEOTIDE SEQUENCE [LARGE SCALE GENOMIC DNA]</scope>
    <source>
        <strain evidence="2">NY0173</strain>
    </source>
</reference>
<proteinExistence type="predicted"/>
<protein>
    <submittedName>
        <fullName evidence="2">Uncharacterized protein</fullName>
    </submittedName>
</protein>
<keyword evidence="3" id="KW-1185">Reference proteome</keyword>
<feature type="region of interest" description="Disordered" evidence="1">
    <location>
        <begin position="150"/>
        <end position="196"/>
    </location>
</feature>
<dbReference type="Gene3D" id="1.25.40.10">
    <property type="entry name" value="Tetratricopeptide repeat domain"/>
    <property type="match status" value="1"/>
</dbReference>
<organism evidence="2 3">
    <name type="scientific">Kipferlia bialata</name>
    <dbReference type="NCBI Taxonomy" id="797122"/>
    <lineage>
        <taxon>Eukaryota</taxon>
        <taxon>Metamonada</taxon>
        <taxon>Carpediemonas-like organisms</taxon>
        <taxon>Kipferlia</taxon>
    </lineage>
</organism>
<sequence length="303" mass="32534">MSSKFLGRAVALYGKDSHRDPIRHAQALINYTAALSQSGEHRSAATQARKAVEILETCVEGGDRDDVILRYTLSCALYNRAAELEHCGRLIDAMDCYRQAAAVPVSEGDAVTDASSEDGMLRLCVDQALQAAEDIEVVLVQRSSLSRPVGFGDLERQGASRLRTGTKRSRKKTYHTPASRCTPASSSQVQPADAYPASRVKDVDGVSGGIMDVEGVCLMLTSTQAQAHKPQSGSGVPVQGASSRHDSGDNVSSTIGRGRPRPKIKNRNRPSPATTIPNFEGRLASNPMLSEIVGSMNRRHSEC</sequence>
<dbReference type="AlphaFoldDB" id="A0A391NNU1"/>
<dbReference type="Proteomes" id="UP000265618">
    <property type="component" value="Unassembled WGS sequence"/>
</dbReference>
<name>A0A391NNU1_9EUKA</name>
<dbReference type="EMBL" id="BDIP01003144">
    <property type="protein sequence ID" value="GCA63334.1"/>
    <property type="molecule type" value="Genomic_DNA"/>
</dbReference>
<dbReference type="SUPFAM" id="SSF48452">
    <property type="entry name" value="TPR-like"/>
    <property type="match status" value="1"/>
</dbReference>
<comment type="caution">
    <text evidence="2">The sequence shown here is derived from an EMBL/GenBank/DDBJ whole genome shotgun (WGS) entry which is preliminary data.</text>
</comment>
<evidence type="ECO:0000256" key="1">
    <source>
        <dbReference type="SAM" id="MobiDB-lite"/>
    </source>
</evidence>
<evidence type="ECO:0000313" key="3">
    <source>
        <dbReference type="Proteomes" id="UP000265618"/>
    </source>
</evidence>
<gene>
    <name evidence="2" type="ORF">KIPB_009345</name>
</gene>
<dbReference type="InterPro" id="IPR011990">
    <property type="entry name" value="TPR-like_helical_dom_sf"/>
</dbReference>
<feature type="compositionally biased region" description="Basic residues" evidence="1">
    <location>
        <begin position="258"/>
        <end position="268"/>
    </location>
</feature>
<feature type="compositionally biased region" description="Basic residues" evidence="1">
    <location>
        <begin position="164"/>
        <end position="174"/>
    </location>
</feature>